<sequence>MIKKTLIATLCVFLISSQVLMAQNHPYFGTTDESQYLWADLYNGVRTFTTISYVSASNSAQMNFYRTIDDSASFISSQGLSNGSGSVTPPASTTAIRLISNDGGEVCISYARTSSGNEVQFDGCSSNNGGDDGGGSGNDCGCIFNTPGWSDYMDRIDDIINAIPSPPNWQQVANTFRDTIVPRFISDLGDLLGHAPNPPSAPAFNHNLTGEIDAPRGQLPSGLDDAGFSADDIRGGAEEIEVREDPTGGFDILDPIGSLPSQDEFKDNIPDEGDMIAPEVPEVDAEAPAAPEEQENIAPSPPDVGGTAPNPDESDNLAPGAPEEQENIAPTPPDVEGTAPSPNEQENMAPEAPDEGDNFAPSPGDGDGTTAPIPGDRDNQAPVPGDGGGVAPIPGSDGGTVPIPGAGNETAPMPGRDNGAAPIPGRRSDE</sequence>
<evidence type="ECO:0000313" key="3">
    <source>
        <dbReference type="EMBL" id="SEO80385.1"/>
    </source>
</evidence>
<protein>
    <submittedName>
        <fullName evidence="3">Uncharacterized protein</fullName>
    </submittedName>
</protein>
<proteinExistence type="predicted"/>
<feature type="chain" id="PRO_5039158839" evidence="2">
    <location>
        <begin position="22"/>
        <end position="430"/>
    </location>
</feature>
<dbReference type="Proteomes" id="UP000199300">
    <property type="component" value="Unassembled WGS sequence"/>
</dbReference>
<dbReference type="RefSeq" id="WP_091499878.1">
    <property type="nucleotide sequence ID" value="NZ_FODJ01000013.1"/>
</dbReference>
<accession>A0A1H8SP90</accession>
<gene>
    <name evidence="3" type="ORF">SAMN04488134_11356</name>
</gene>
<dbReference type="EMBL" id="FODJ01000013">
    <property type="protein sequence ID" value="SEO80385.1"/>
    <property type="molecule type" value="Genomic_DNA"/>
</dbReference>
<organism evidence="3 4">
    <name type="scientific">Amphibacillus marinus</name>
    <dbReference type="NCBI Taxonomy" id="872970"/>
    <lineage>
        <taxon>Bacteria</taxon>
        <taxon>Bacillati</taxon>
        <taxon>Bacillota</taxon>
        <taxon>Bacilli</taxon>
        <taxon>Bacillales</taxon>
        <taxon>Bacillaceae</taxon>
        <taxon>Amphibacillus</taxon>
    </lineage>
</organism>
<name>A0A1H8SP90_9BACI</name>
<reference evidence="3 4" key="1">
    <citation type="submission" date="2016-10" db="EMBL/GenBank/DDBJ databases">
        <authorList>
            <person name="de Groot N.N."/>
        </authorList>
    </citation>
    <scope>NUCLEOTIDE SEQUENCE [LARGE SCALE GENOMIC DNA]</scope>
    <source>
        <strain evidence="3 4">CGMCC 1.10434</strain>
    </source>
</reference>
<dbReference type="OrthoDB" id="2969510at2"/>
<dbReference type="STRING" id="872970.SAMN04488134_11356"/>
<evidence type="ECO:0000256" key="1">
    <source>
        <dbReference type="SAM" id="MobiDB-lite"/>
    </source>
</evidence>
<keyword evidence="4" id="KW-1185">Reference proteome</keyword>
<feature type="signal peptide" evidence="2">
    <location>
        <begin position="1"/>
        <end position="21"/>
    </location>
</feature>
<keyword evidence="2" id="KW-0732">Signal</keyword>
<dbReference type="AlphaFoldDB" id="A0A1H8SP90"/>
<evidence type="ECO:0000256" key="2">
    <source>
        <dbReference type="SAM" id="SignalP"/>
    </source>
</evidence>
<evidence type="ECO:0000313" key="4">
    <source>
        <dbReference type="Proteomes" id="UP000199300"/>
    </source>
</evidence>
<feature type="region of interest" description="Disordered" evidence="1">
    <location>
        <begin position="197"/>
        <end position="430"/>
    </location>
</feature>